<reference evidence="2 3" key="1">
    <citation type="journal article" date="2015" name="BMC Genomics">
        <title>Gene expression during zombie ant biting behavior reflects the complexity underlying fungal parasitic behavioral manipulation.</title>
        <authorList>
            <person name="de Bekker C."/>
            <person name="Ohm R.A."/>
            <person name="Loreto R.G."/>
            <person name="Sebastian A."/>
            <person name="Albert I."/>
            <person name="Merrow M."/>
            <person name="Brachmann A."/>
            <person name="Hughes D.P."/>
        </authorList>
    </citation>
    <scope>NUCLEOTIDE SEQUENCE [LARGE SCALE GENOMIC DNA]</scope>
    <source>
        <strain evidence="2 3">SC16a</strain>
    </source>
</reference>
<dbReference type="OrthoDB" id="21418at2759"/>
<feature type="region of interest" description="Disordered" evidence="1">
    <location>
        <begin position="193"/>
        <end position="240"/>
    </location>
</feature>
<proteinExistence type="predicted"/>
<dbReference type="PANTHER" id="PTHR38645">
    <property type="entry name" value="CHROMOSOME 9, WHOLE GENOME SHOTGUN SEQUENCE"/>
    <property type="match status" value="1"/>
</dbReference>
<dbReference type="InterPro" id="IPR029196">
    <property type="entry name" value="HAPSTR1-like"/>
</dbReference>
<feature type="region of interest" description="Disordered" evidence="1">
    <location>
        <begin position="270"/>
        <end position="315"/>
    </location>
</feature>
<dbReference type="EMBL" id="LAZP02000189">
    <property type="protein sequence ID" value="PFH59575.1"/>
    <property type="molecule type" value="Genomic_DNA"/>
</dbReference>
<protein>
    <submittedName>
        <fullName evidence="2">Uncharacterized protein</fullName>
    </submittedName>
</protein>
<gene>
    <name evidence="2" type="ORF">XA68_12143</name>
</gene>
<keyword evidence="3" id="KW-1185">Reference proteome</keyword>
<evidence type="ECO:0000256" key="1">
    <source>
        <dbReference type="SAM" id="MobiDB-lite"/>
    </source>
</evidence>
<feature type="compositionally biased region" description="Low complexity" evidence="1">
    <location>
        <begin position="231"/>
        <end position="240"/>
    </location>
</feature>
<evidence type="ECO:0000313" key="2">
    <source>
        <dbReference type="EMBL" id="PFH59575.1"/>
    </source>
</evidence>
<dbReference type="PANTHER" id="PTHR38645:SF1">
    <property type="entry name" value="YALI0F12243P"/>
    <property type="match status" value="1"/>
</dbReference>
<dbReference type="AlphaFoldDB" id="A0A2A9PDJ1"/>
<sequence>MGDSRDRLNWASLTSSLELPRVPVSASNPPLRNSSTSLLELPKPKTRRQAALWILPFEQHIAWQSTGLGLDATTSLSTRTSTDADVAASSQAVHPRIPRGMDPARVSSAHHGLGRNMASHESPEQLLDVFKAAALSVTKLYKTSALAESRARTEGYQECLQDLLMLLDRENLGLRDGEGWTVRAWATERLDGRDPTLQATESEDEVERSDRTTSPELARTSTEPQQPAQRAAEPSAASVVAVPEEPARIVVPTQDSFTFQSTHPYPNIATLDLSDSRHDVPSLQTSRSSKARIGGSKSGSRTSGHLGRGAGTKRRWDLNDFFAKSARVTRLPGTKRVAPERGIGWRSGGK</sequence>
<organism evidence="2 3">
    <name type="scientific">Ophiocordyceps unilateralis</name>
    <name type="common">Zombie-ant fungus</name>
    <name type="synonym">Torrubia unilateralis</name>
    <dbReference type="NCBI Taxonomy" id="268505"/>
    <lineage>
        <taxon>Eukaryota</taxon>
        <taxon>Fungi</taxon>
        <taxon>Dikarya</taxon>
        <taxon>Ascomycota</taxon>
        <taxon>Pezizomycotina</taxon>
        <taxon>Sordariomycetes</taxon>
        <taxon>Hypocreomycetidae</taxon>
        <taxon>Hypocreales</taxon>
        <taxon>Ophiocordycipitaceae</taxon>
        <taxon>Ophiocordyceps</taxon>
    </lineage>
</organism>
<feature type="compositionally biased region" description="Polar residues" evidence="1">
    <location>
        <begin position="214"/>
        <end position="228"/>
    </location>
</feature>
<comment type="caution">
    <text evidence="2">The sequence shown here is derived from an EMBL/GenBank/DDBJ whole genome shotgun (WGS) entry which is preliminary data.</text>
</comment>
<name>A0A2A9PDJ1_OPHUN</name>
<feature type="region of interest" description="Disordered" evidence="1">
    <location>
        <begin position="83"/>
        <end position="117"/>
    </location>
</feature>
<dbReference type="Proteomes" id="UP000037136">
    <property type="component" value="Unassembled WGS sequence"/>
</dbReference>
<evidence type="ECO:0000313" key="3">
    <source>
        <dbReference type="Proteomes" id="UP000037136"/>
    </source>
</evidence>
<feature type="compositionally biased region" description="Polar residues" evidence="1">
    <location>
        <begin position="83"/>
        <end position="92"/>
    </location>
</feature>
<accession>A0A2A9PDJ1</accession>
<dbReference type="Pfam" id="PF15251">
    <property type="entry name" value="TAPR1-like"/>
    <property type="match status" value="1"/>
</dbReference>
<reference evidence="2 3" key="2">
    <citation type="journal article" date="2017" name="Sci. Rep.">
        <title>Ant-infecting Ophiocordyceps genomes reveal a high diversity of potential behavioral manipulation genes and a possible major role for enterotoxins.</title>
        <authorList>
            <person name="de Bekker C."/>
            <person name="Ohm R.A."/>
            <person name="Evans H.C."/>
            <person name="Brachmann A."/>
            <person name="Hughes D.P."/>
        </authorList>
    </citation>
    <scope>NUCLEOTIDE SEQUENCE [LARGE SCALE GENOMIC DNA]</scope>
    <source>
        <strain evidence="2 3">SC16a</strain>
    </source>
</reference>